<evidence type="ECO:0000256" key="2">
    <source>
        <dbReference type="ARBA" id="ARBA00024341"/>
    </source>
</evidence>
<dbReference type="AlphaFoldDB" id="A0AAQ3KML4"/>
<evidence type="ECO:0000313" key="4">
    <source>
        <dbReference type="EMBL" id="WOL10954.1"/>
    </source>
</evidence>
<keyword evidence="5" id="KW-1185">Reference proteome</keyword>
<proteinExistence type="inferred from homology"/>
<accession>A0AAQ3KML4</accession>
<feature type="region of interest" description="Disordered" evidence="3">
    <location>
        <begin position="1"/>
        <end position="69"/>
    </location>
</feature>
<comment type="similarity">
    <text evidence="2">Belongs to the IQD family.</text>
</comment>
<evidence type="ECO:0000313" key="5">
    <source>
        <dbReference type="Proteomes" id="UP001327560"/>
    </source>
</evidence>
<name>A0AAQ3KML4_9LILI</name>
<dbReference type="PANTHER" id="PTHR32295:SF45">
    <property type="entry name" value="PROTEIN IQ-DOMAIN 19"/>
    <property type="match status" value="1"/>
</dbReference>
<evidence type="ECO:0000256" key="3">
    <source>
        <dbReference type="SAM" id="MobiDB-lite"/>
    </source>
</evidence>
<dbReference type="PANTHER" id="PTHR32295">
    <property type="entry name" value="IQ-DOMAIN 5-RELATED"/>
    <property type="match status" value="1"/>
</dbReference>
<dbReference type="PROSITE" id="PS50096">
    <property type="entry name" value="IQ"/>
    <property type="match status" value="1"/>
</dbReference>
<protein>
    <submittedName>
        <fullName evidence="4">Uncharacterized protein</fullName>
    </submittedName>
</protein>
<organism evidence="4 5">
    <name type="scientific">Canna indica</name>
    <name type="common">Indian-shot</name>
    <dbReference type="NCBI Taxonomy" id="4628"/>
    <lineage>
        <taxon>Eukaryota</taxon>
        <taxon>Viridiplantae</taxon>
        <taxon>Streptophyta</taxon>
        <taxon>Embryophyta</taxon>
        <taxon>Tracheophyta</taxon>
        <taxon>Spermatophyta</taxon>
        <taxon>Magnoliopsida</taxon>
        <taxon>Liliopsida</taxon>
        <taxon>Zingiberales</taxon>
        <taxon>Cannaceae</taxon>
        <taxon>Canna</taxon>
    </lineage>
</organism>
<feature type="compositionally biased region" description="Basic and acidic residues" evidence="3">
    <location>
        <begin position="14"/>
        <end position="24"/>
    </location>
</feature>
<sequence>MGKAGKWLKSFLTGKKDEKKEKAETPTSPLTSKTQSAPISVPVPKEKKRWSFRRSVGAGRSSNSSELSISAPLQGLSEAEIDQKRHAMAVAVATAAAADAAVAAAQAAAAVMRLTAATQQQATTKEEEAATKIQSAYRGYLVLI</sequence>
<dbReference type="Pfam" id="PF00612">
    <property type="entry name" value="IQ"/>
    <property type="match status" value="1"/>
</dbReference>
<dbReference type="InterPro" id="IPR000048">
    <property type="entry name" value="IQ_motif_EF-hand-BS"/>
</dbReference>
<feature type="compositionally biased region" description="Polar residues" evidence="3">
    <location>
        <begin position="25"/>
        <end position="38"/>
    </location>
</feature>
<keyword evidence="1" id="KW-0112">Calmodulin-binding</keyword>
<evidence type="ECO:0000256" key="1">
    <source>
        <dbReference type="ARBA" id="ARBA00022860"/>
    </source>
</evidence>
<gene>
    <name evidence="4" type="ORF">Cni_G19714</name>
</gene>
<dbReference type="Proteomes" id="UP001327560">
    <property type="component" value="Chromosome 6"/>
</dbReference>
<dbReference type="GO" id="GO:0005516">
    <property type="term" value="F:calmodulin binding"/>
    <property type="evidence" value="ECO:0007669"/>
    <property type="project" value="UniProtKB-KW"/>
</dbReference>
<reference evidence="4 5" key="1">
    <citation type="submission" date="2023-10" db="EMBL/GenBank/DDBJ databases">
        <title>Chromosome-scale genome assembly provides insights into flower coloration mechanisms of Canna indica.</title>
        <authorList>
            <person name="Li C."/>
        </authorList>
    </citation>
    <scope>NUCLEOTIDE SEQUENCE [LARGE SCALE GENOMIC DNA]</scope>
    <source>
        <tissue evidence="4">Flower</tissue>
    </source>
</reference>
<dbReference type="EMBL" id="CP136895">
    <property type="protein sequence ID" value="WOL10954.1"/>
    <property type="molecule type" value="Genomic_DNA"/>
</dbReference>